<gene>
    <name evidence="1" type="ORF">JETT_1188</name>
</gene>
<organism evidence="1 2">
    <name type="scientific">Candidatus Jettenia ecosi</name>
    <dbReference type="NCBI Taxonomy" id="2494326"/>
    <lineage>
        <taxon>Bacteria</taxon>
        <taxon>Pseudomonadati</taxon>
        <taxon>Planctomycetota</taxon>
        <taxon>Candidatus Brocadiia</taxon>
        <taxon>Candidatus Brocadiales</taxon>
        <taxon>Candidatus Brocadiaceae</taxon>
        <taxon>Candidatus Jettenia</taxon>
    </lineage>
</organism>
<accession>A0A533QCR6</accession>
<sequence length="51" mass="5778">MFYVSFHFQITKPTLVGAGLKPTLTHEKNRANVGRGFSLICIKLKWVNGEE</sequence>
<proteinExistence type="predicted"/>
<dbReference type="EMBL" id="SULG01000018">
    <property type="protein sequence ID" value="TLD42537.1"/>
    <property type="molecule type" value="Genomic_DNA"/>
</dbReference>
<evidence type="ECO:0000313" key="1">
    <source>
        <dbReference type="EMBL" id="TLD42537.1"/>
    </source>
</evidence>
<dbReference type="Proteomes" id="UP000319783">
    <property type="component" value="Unassembled WGS sequence"/>
</dbReference>
<name>A0A533QCR6_9BACT</name>
<reference evidence="1 2" key="1">
    <citation type="submission" date="2019-04" db="EMBL/GenBank/DDBJ databases">
        <title>Genome of a novel bacterium Candidatus Jettenia ecosi reconstructed from metagenome of an anammox bioreactor.</title>
        <authorList>
            <person name="Mardanov A.V."/>
            <person name="Beletsky A.V."/>
            <person name="Ravin N.V."/>
            <person name="Botchkova E.A."/>
            <person name="Litti Y.V."/>
            <person name="Nozhevnikova A.N."/>
        </authorList>
    </citation>
    <scope>NUCLEOTIDE SEQUENCE [LARGE SCALE GENOMIC DNA]</scope>
    <source>
        <strain evidence="1">J2</strain>
    </source>
</reference>
<comment type="caution">
    <text evidence="1">The sequence shown here is derived from an EMBL/GenBank/DDBJ whole genome shotgun (WGS) entry which is preliminary data.</text>
</comment>
<protein>
    <submittedName>
        <fullName evidence="1">Uncharacterized protein</fullName>
    </submittedName>
</protein>
<dbReference type="AlphaFoldDB" id="A0A533QCR6"/>
<evidence type="ECO:0000313" key="2">
    <source>
        <dbReference type="Proteomes" id="UP000319783"/>
    </source>
</evidence>